<dbReference type="SUPFAM" id="SSF51695">
    <property type="entry name" value="PLC-like phosphodiesterases"/>
    <property type="match status" value="1"/>
</dbReference>
<protein>
    <submittedName>
        <fullName evidence="2">Glycerophosphodiester phosphodiesterase</fullName>
    </submittedName>
</protein>
<keyword evidence="3" id="KW-1185">Reference proteome</keyword>
<name>A0A2V2LHS3_9RHOB</name>
<dbReference type="Proteomes" id="UP000245680">
    <property type="component" value="Unassembled WGS sequence"/>
</dbReference>
<dbReference type="InterPro" id="IPR017946">
    <property type="entry name" value="PLC-like_Pdiesterase_TIM-brl"/>
</dbReference>
<evidence type="ECO:0000313" key="2">
    <source>
        <dbReference type="EMBL" id="PWR04482.1"/>
    </source>
</evidence>
<proteinExistence type="predicted"/>
<dbReference type="AlphaFoldDB" id="A0A2V2LHS3"/>
<dbReference type="GO" id="GO:0008081">
    <property type="term" value="F:phosphoric diester hydrolase activity"/>
    <property type="evidence" value="ECO:0007669"/>
    <property type="project" value="InterPro"/>
</dbReference>
<dbReference type="OrthoDB" id="1854250at2"/>
<dbReference type="Pfam" id="PF03009">
    <property type="entry name" value="GDPD"/>
    <property type="match status" value="1"/>
</dbReference>
<dbReference type="GO" id="GO:0006629">
    <property type="term" value="P:lipid metabolic process"/>
    <property type="evidence" value="ECO:0007669"/>
    <property type="project" value="InterPro"/>
</dbReference>
<sequence>MNAHTLNRLRRRDDRVLLHGHRGARGAFPENTMPGFDYLASIGIQAVEFDVLCAAGGVPVLTHNPYLLADTTRDGKGDWLDGQGPKLIETPWAALREYDVGAIRTGSAYHARFPEQARLSGVQIPSLERFCAWAQARPAMFLDIEIKSFANAPDLTPPPGELLAAVLDPVHRYGLADRVLVQSFDWRVLSACKAQAPDILRGYLARLDRPGADTEATVYPGSPWLDGLEAAARDGGMPDALAQVGAHVWCPHVTDLAQADLERAQALGLAVHVWTVNDADEIARVARMGVDGIITDLPARAQNVLAGMGLGWRFE</sequence>
<reference evidence="2 3" key="1">
    <citation type="submission" date="2018-05" db="EMBL/GenBank/DDBJ databases">
        <title>Rhodobacteraceae gen. nov., sp. nov. isolated from sea water.</title>
        <authorList>
            <person name="Ren Y."/>
        </authorList>
    </citation>
    <scope>NUCLEOTIDE SEQUENCE [LARGE SCALE GENOMIC DNA]</scope>
    <source>
        <strain evidence="2 3">TG-679</strain>
    </source>
</reference>
<dbReference type="InterPro" id="IPR030395">
    <property type="entry name" value="GP_PDE_dom"/>
</dbReference>
<dbReference type="PROSITE" id="PS51704">
    <property type="entry name" value="GP_PDE"/>
    <property type="match status" value="1"/>
</dbReference>
<dbReference type="EMBL" id="QGKU01000003">
    <property type="protein sequence ID" value="PWR04482.1"/>
    <property type="molecule type" value="Genomic_DNA"/>
</dbReference>
<evidence type="ECO:0000313" key="3">
    <source>
        <dbReference type="Proteomes" id="UP000245680"/>
    </source>
</evidence>
<dbReference type="PANTHER" id="PTHR46211:SF14">
    <property type="entry name" value="GLYCEROPHOSPHODIESTER PHOSPHODIESTERASE"/>
    <property type="match status" value="1"/>
</dbReference>
<comment type="caution">
    <text evidence="2">The sequence shown here is derived from an EMBL/GenBank/DDBJ whole genome shotgun (WGS) entry which is preliminary data.</text>
</comment>
<accession>A0A2V2LHS3</accession>
<organism evidence="2 3">
    <name type="scientific">Meridianimarinicoccus roseus</name>
    <dbReference type="NCBI Taxonomy" id="2072018"/>
    <lineage>
        <taxon>Bacteria</taxon>
        <taxon>Pseudomonadati</taxon>
        <taxon>Pseudomonadota</taxon>
        <taxon>Alphaproteobacteria</taxon>
        <taxon>Rhodobacterales</taxon>
        <taxon>Paracoccaceae</taxon>
        <taxon>Meridianimarinicoccus</taxon>
    </lineage>
</organism>
<dbReference type="RefSeq" id="WP_109809784.1">
    <property type="nucleotide sequence ID" value="NZ_QGKU01000003.1"/>
</dbReference>
<gene>
    <name evidence="2" type="ORF">DKT77_00495</name>
</gene>
<evidence type="ECO:0000259" key="1">
    <source>
        <dbReference type="PROSITE" id="PS51704"/>
    </source>
</evidence>
<dbReference type="PANTHER" id="PTHR46211">
    <property type="entry name" value="GLYCEROPHOSPHORYL DIESTER PHOSPHODIESTERASE"/>
    <property type="match status" value="1"/>
</dbReference>
<dbReference type="Gene3D" id="3.20.20.190">
    <property type="entry name" value="Phosphatidylinositol (PI) phosphodiesterase"/>
    <property type="match status" value="1"/>
</dbReference>
<feature type="domain" description="GP-PDE" evidence="1">
    <location>
        <begin position="16"/>
        <end position="305"/>
    </location>
</feature>